<dbReference type="Proteomes" id="UP000799444">
    <property type="component" value="Unassembled WGS sequence"/>
</dbReference>
<sequence>MQYLLPTHPSIRNNDPLGISDSENPLQADVLDTIISTALSRLYASNTPIEQTLRTVIEEIAYTIHGNGSIDTRFLQEQLTKEPGLAFSDSFPGLLNASRTLAEQFPTHTLEPLRAAGDTVTCSGSQINALLAHQYLGTLSQHEGVTWGRPDLTSWFAGDPAHPNALLAYLWTLLDLYATGGYATTDRFTFSMYTAAMMPDPSLCDRSPNVHLHTVAEESEPSAAVRPTFVLVAAHSQPGPGPTATQEERLQAASPALSTSALFVPIIPDDGAVVTSAFPVHSGWKGHNRTARLIELFEHGRQPRRHYILVDALELDVGEQPECGLKDLQPGRVQREVRKLYAAFSGAAFTHGQEQGEGSCVVEAGAWGCGAFGGNVFVKTVCMMIAAAMTGVELHLTLLESRKDDVAVVRSLLEMTWTGGELWRRATSPQASHADRPLHLFN</sequence>
<name>A0A9P4UZX2_9PLEO</name>
<feature type="region of interest" description="Disordered" evidence="1">
    <location>
        <begin position="1"/>
        <end position="22"/>
    </location>
</feature>
<dbReference type="GO" id="GO:1990966">
    <property type="term" value="P:ATP generation from poly-ADP-D-ribose"/>
    <property type="evidence" value="ECO:0007669"/>
    <property type="project" value="TreeGrafter"/>
</dbReference>
<dbReference type="PANTHER" id="PTHR12837:SF0">
    <property type="entry name" value="POLY(ADP-RIBOSE) GLYCOHYDROLASE"/>
    <property type="match status" value="1"/>
</dbReference>
<dbReference type="EMBL" id="ML996170">
    <property type="protein sequence ID" value="KAF2732869.1"/>
    <property type="molecule type" value="Genomic_DNA"/>
</dbReference>
<evidence type="ECO:0000313" key="3">
    <source>
        <dbReference type="EMBL" id="KAF2732869.1"/>
    </source>
</evidence>
<dbReference type="GO" id="GO:0005737">
    <property type="term" value="C:cytoplasm"/>
    <property type="evidence" value="ECO:0007669"/>
    <property type="project" value="TreeGrafter"/>
</dbReference>
<feature type="domain" description="PARG catalytic Macro" evidence="2">
    <location>
        <begin position="244"/>
        <end position="398"/>
    </location>
</feature>
<dbReference type="InterPro" id="IPR046372">
    <property type="entry name" value="PARG_cat_C"/>
</dbReference>
<gene>
    <name evidence="3" type="ORF">EJ04DRAFT_300226</name>
</gene>
<dbReference type="PANTHER" id="PTHR12837">
    <property type="entry name" value="POLY ADP-RIBOSE GLYCOHYDROLASE"/>
    <property type="match status" value="1"/>
</dbReference>
<dbReference type="InterPro" id="IPR007724">
    <property type="entry name" value="Poly_GlycHdrlase"/>
</dbReference>
<dbReference type="OrthoDB" id="1937899at2759"/>
<protein>
    <recommendedName>
        <fullName evidence="2">PARG catalytic Macro domain-containing protein</fullName>
    </recommendedName>
</protein>
<accession>A0A9P4UZX2</accession>
<evidence type="ECO:0000256" key="1">
    <source>
        <dbReference type="SAM" id="MobiDB-lite"/>
    </source>
</evidence>
<evidence type="ECO:0000259" key="2">
    <source>
        <dbReference type="Pfam" id="PF05028"/>
    </source>
</evidence>
<dbReference type="Pfam" id="PF05028">
    <property type="entry name" value="PARG_cat_C"/>
    <property type="match status" value="1"/>
</dbReference>
<dbReference type="GO" id="GO:0005634">
    <property type="term" value="C:nucleus"/>
    <property type="evidence" value="ECO:0007669"/>
    <property type="project" value="TreeGrafter"/>
</dbReference>
<dbReference type="GO" id="GO:0009225">
    <property type="term" value="P:nucleotide-sugar metabolic process"/>
    <property type="evidence" value="ECO:0007669"/>
    <property type="project" value="TreeGrafter"/>
</dbReference>
<dbReference type="GO" id="GO:0005975">
    <property type="term" value="P:carbohydrate metabolic process"/>
    <property type="evidence" value="ECO:0007669"/>
    <property type="project" value="InterPro"/>
</dbReference>
<comment type="caution">
    <text evidence="3">The sequence shown here is derived from an EMBL/GenBank/DDBJ whole genome shotgun (WGS) entry which is preliminary data.</text>
</comment>
<proteinExistence type="predicted"/>
<dbReference type="GO" id="GO:0006282">
    <property type="term" value="P:regulation of DNA repair"/>
    <property type="evidence" value="ECO:0007669"/>
    <property type="project" value="InterPro"/>
</dbReference>
<organism evidence="3 4">
    <name type="scientific">Polyplosphaeria fusca</name>
    <dbReference type="NCBI Taxonomy" id="682080"/>
    <lineage>
        <taxon>Eukaryota</taxon>
        <taxon>Fungi</taxon>
        <taxon>Dikarya</taxon>
        <taxon>Ascomycota</taxon>
        <taxon>Pezizomycotina</taxon>
        <taxon>Dothideomycetes</taxon>
        <taxon>Pleosporomycetidae</taxon>
        <taxon>Pleosporales</taxon>
        <taxon>Tetraplosphaeriaceae</taxon>
        <taxon>Polyplosphaeria</taxon>
    </lineage>
</organism>
<dbReference type="GO" id="GO:0004649">
    <property type="term" value="F:poly(ADP-ribose) glycohydrolase activity"/>
    <property type="evidence" value="ECO:0007669"/>
    <property type="project" value="InterPro"/>
</dbReference>
<evidence type="ECO:0000313" key="4">
    <source>
        <dbReference type="Proteomes" id="UP000799444"/>
    </source>
</evidence>
<dbReference type="AlphaFoldDB" id="A0A9P4UZX2"/>
<reference evidence="3" key="1">
    <citation type="journal article" date="2020" name="Stud. Mycol.">
        <title>101 Dothideomycetes genomes: a test case for predicting lifestyles and emergence of pathogens.</title>
        <authorList>
            <person name="Haridas S."/>
            <person name="Albert R."/>
            <person name="Binder M."/>
            <person name="Bloem J."/>
            <person name="Labutti K."/>
            <person name="Salamov A."/>
            <person name="Andreopoulos B."/>
            <person name="Baker S."/>
            <person name="Barry K."/>
            <person name="Bills G."/>
            <person name="Bluhm B."/>
            <person name="Cannon C."/>
            <person name="Castanera R."/>
            <person name="Culley D."/>
            <person name="Daum C."/>
            <person name="Ezra D."/>
            <person name="Gonzalez J."/>
            <person name="Henrissat B."/>
            <person name="Kuo A."/>
            <person name="Liang C."/>
            <person name="Lipzen A."/>
            <person name="Lutzoni F."/>
            <person name="Magnuson J."/>
            <person name="Mondo S."/>
            <person name="Nolan M."/>
            <person name="Ohm R."/>
            <person name="Pangilinan J."/>
            <person name="Park H.-J."/>
            <person name="Ramirez L."/>
            <person name="Alfaro M."/>
            <person name="Sun H."/>
            <person name="Tritt A."/>
            <person name="Yoshinaga Y."/>
            <person name="Zwiers L.-H."/>
            <person name="Turgeon B."/>
            <person name="Goodwin S."/>
            <person name="Spatafora J."/>
            <person name="Crous P."/>
            <person name="Grigoriev I."/>
        </authorList>
    </citation>
    <scope>NUCLEOTIDE SEQUENCE</scope>
    <source>
        <strain evidence="3">CBS 125425</strain>
    </source>
</reference>
<keyword evidence="4" id="KW-1185">Reference proteome</keyword>